<feature type="compositionally biased region" description="Low complexity" evidence="1">
    <location>
        <begin position="115"/>
        <end position="134"/>
    </location>
</feature>
<feature type="transmembrane region" description="Helical" evidence="2">
    <location>
        <begin position="173"/>
        <end position="196"/>
    </location>
</feature>
<gene>
    <name evidence="3" type="ORF">ACFPZJ_09905</name>
</gene>
<reference evidence="4" key="1">
    <citation type="journal article" date="2019" name="Int. J. Syst. Evol. Microbiol.">
        <title>The Global Catalogue of Microorganisms (GCM) 10K type strain sequencing project: providing services to taxonomists for standard genome sequencing and annotation.</title>
        <authorList>
            <consortium name="The Broad Institute Genomics Platform"/>
            <consortium name="The Broad Institute Genome Sequencing Center for Infectious Disease"/>
            <person name="Wu L."/>
            <person name="Ma J."/>
        </authorList>
    </citation>
    <scope>NUCLEOTIDE SEQUENCE [LARGE SCALE GENOMIC DNA]</scope>
    <source>
        <strain evidence="4">CGMCC 4.7248</strain>
    </source>
</reference>
<protein>
    <submittedName>
        <fullName evidence="3">DUF2218 domain-containing protein</fullName>
    </submittedName>
</protein>
<keyword evidence="4" id="KW-1185">Reference proteome</keyword>
<dbReference type="Proteomes" id="UP001596154">
    <property type="component" value="Unassembled WGS sequence"/>
</dbReference>
<evidence type="ECO:0000313" key="4">
    <source>
        <dbReference type="Proteomes" id="UP001596154"/>
    </source>
</evidence>
<dbReference type="Pfam" id="PF09981">
    <property type="entry name" value="DUF2218"/>
    <property type="match status" value="1"/>
</dbReference>
<feature type="region of interest" description="Disordered" evidence="1">
    <location>
        <begin position="112"/>
        <end position="141"/>
    </location>
</feature>
<keyword evidence="2" id="KW-0812">Transmembrane</keyword>
<evidence type="ECO:0000313" key="3">
    <source>
        <dbReference type="EMBL" id="MFC5634090.1"/>
    </source>
</evidence>
<dbReference type="EMBL" id="JBHSNY010000003">
    <property type="protein sequence ID" value="MFC5634090.1"/>
    <property type="molecule type" value="Genomic_DNA"/>
</dbReference>
<proteinExistence type="predicted"/>
<sequence>MLLSEARVETDRPGRYLAQLGRHLSAKGRHLAHRAHHPTGPRPEQIRLDWSTTHGVLTLPWGRCTLHAAPDALVLRAEAEDAQGMRRLQDLMTSHLERFGRREGLRVRWRDGEAAPDPAAPTARRTRTADTAGTPTPPPWRRQLTWAGVTALVLVAVAVHLGSAGAVLSGPRWTAWAVGAVLAVAVVKIAALTFLGRHAHRRGRRRTG</sequence>
<keyword evidence="2" id="KW-0472">Membrane</keyword>
<accession>A0ABW0UP69</accession>
<dbReference type="InterPro" id="IPR014543">
    <property type="entry name" value="UCP028291"/>
</dbReference>
<evidence type="ECO:0000256" key="2">
    <source>
        <dbReference type="SAM" id="Phobius"/>
    </source>
</evidence>
<feature type="transmembrane region" description="Helical" evidence="2">
    <location>
        <begin position="144"/>
        <end position="167"/>
    </location>
</feature>
<dbReference type="RefSeq" id="WP_381019641.1">
    <property type="nucleotide sequence ID" value="NZ_JBHSNY010000003.1"/>
</dbReference>
<name>A0ABW0UP69_9ACTN</name>
<organism evidence="3 4">
    <name type="scientific">Streptomyces bullii</name>
    <dbReference type="NCBI Taxonomy" id="349910"/>
    <lineage>
        <taxon>Bacteria</taxon>
        <taxon>Bacillati</taxon>
        <taxon>Actinomycetota</taxon>
        <taxon>Actinomycetes</taxon>
        <taxon>Kitasatosporales</taxon>
        <taxon>Streptomycetaceae</taxon>
        <taxon>Streptomyces</taxon>
    </lineage>
</organism>
<dbReference type="Gene3D" id="3.30.310.50">
    <property type="entry name" value="Alpha-D-phosphohexomutase, C-terminal domain"/>
    <property type="match status" value="1"/>
</dbReference>
<evidence type="ECO:0000256" key="1">
    <source>
        <dbReference type="SAM" id="MobiDB-lite"/>
    </source>
</evidence>
<keyword evidence="2" id="KW-1133">Transmembrane helix</keyword>
<comment type="caution">
    <text evidence="3">The sequence shown here is derived from an EMBL/GenBank/DDBJ whole genome shotgun (WGS) entry which is preliminary data.</text>
</comment>